<evidence type="ECO:0000256" key="4">
    <source>
        <dbReference type="ARBA" id="ARBA00023015"/>
    </source>
</evidence>
<keyword evidence="6" id="KW-0804">Transcription</keyword>
<evidence type="ECO:0000256" key="8">
    <source>
        <dbReference type="PROSITE-ProRule" id="PRU00169"/>
    </source>
</evidence>
<feature type="domain" description="Response regulatory" evidence="10">
    <location>
        <begin position="2"/>
        <end position="118"/>
    </location>
</feature>
<dbReference type="GO" id="GO:0032993">
    <property type="term" value="C:protein-DNA complex"/>
    <property type="evidence" value="ECO:0007669"/>
    <property type="project" value="TreeGrafter"/>
</dbReference>
<dbReference type="Pfam" id="PF00486">
    <property type="entry name" value="Trans_reg_C"/>
    <property type="match status" value="1"/>
</dbReference>
<proteinExistence type="predicted"/>
<dbReference type="InterPro" id="IPR001789">
    <property type="entry name" value="Sig_transdc_resp-reg_receiver"/>
</dbReference>
<sequence length="222" mass="25854">MLIYIVEDEESIRELESYALEKNDFEVMSFESSEGFYKALENRIPDLILLDIMLPDDDGLTILKKLRCNAIYEKIPVIIISAKTTELDRVKGLDLGADDYMCKPFGVMEMVSRVKARLRGITKNTEDRLMFEKLTISEKTRDVILDGKTIELTYKEFELLKMFMKNPKIVLRRDDILDRIWGHDSTGRTLDVHIRTLRAKLGEYGKYIVTVRNVGYKLDKDE</sequence>
<evidence type="ECO:0000256" key="6">
    <source>
        <dbReference type="ARBA" id="ARBA00023163"/>
    </source>
</evidence>
<dbReference type="RefSeq" id="WP_037287426.1">
    <property type="nucleotide sequence ID" value="NZ_JEOB01000002.1"/>
</dbReference>
<evidence type="ECO:0000259" key="11">
    <source>
        <dbReference type="PROSITE" id="PS51755"/>
    </source>
</evidence>
<dbReference type="GO" id="GO:0000156">
    <property type="term" value="F:phosphorelay response regulator activity"/>
    <property type="evidence" value="ECO:0007669"/>
    <property type="project" value="TreeGrafter"/>
</dbReference>
<dbReference type="SMART" id="SM00862">
    <property type="entry name" value="Trans_reg_C"/>
    <property type="match status" value="1"/>
</dbReference>
<dbReference type="SMART" id="SM00448">
    <property type="entry name" value="REC"/>
    <property type="match status" value="1"/>
</dbReference>
<dbReference type="EMBL" id="JEOB01000002">
    <property type="protein sequence ID" value="EXM39974.1"/>
    <property type="molecule type" value="Genomic_DNA"/>
</dbReference>
<dbReference type="PROSITE" id="PS51755">
    <property type="entry name" value="OMPR_PHOB"/>
    <property type="match status" value="1"/>
</dbReference>
<evidence type="ECO:0000256" key="2">
    <source>
        <dbReference type="ARBA" id="ARBA00022553"/>
    </source>
</evidence>
<dbReference type="InterPro" id="IPR039420">
    <property type="entry name" value="WalR-like"/>
</dbReference>
<keyword evidence="4" id="KW-0805">Transcription regulation</keyword>
<dbReference type="Gene3D" id="1.10.10.10">
    <property type="entry name" value="Winged helix-like DNA-binding domain superfamily/Winged helix DNA-binding domain"/>
    <property type="match status" value="1"/>
</dbReference>
<evidence type="ECO:0000256" key="7">
    <source>
        <dbReference type="ARBA" id="ARBA00024867"/>
    </source>
</evidence>
<dbReference type="CDD" id="cd00383">
    <property type="entry name" value="trans_reg_C"/>
    <property type="match status" value="1"/>
</dbReference>
<dbReference type="PROSITE" id="PS50110">
    <property type="entry name" value="RESPONSE_REGULATORY"/>
    <property type="match status" value="1"/>
</dbReference>
<gene>
    <name evidence="12" type="ORF">RASY3_09825</name>
</gene>
<dbReference type="InterPro" id="IPR036388">
    <property type="entry name" value="WH-like_DNA-bd_sf"/>
</dbReference>
<dbReference type="Proteomes" id="UP000021369">
    <property type="component" value="Unassembled WGS sequence"/>
</dbReference>
<dbReference type="PANTHER" id="PTHR48111:SF1">
    <property type="entry name" value="TWO-COMPONENT RESPONSE REGULATOR ORR33"/>
    <property type="match status" value="1"/>
</dbReference>
<evidence type="ECO:0000256" key="1">
    <source>
        <dbReference type="ARBA" id="ARBA00018672"/>
    </source>
</evidence>
<dbReference type="OrthoDB" id="9802426at2"/>
<evidence type="ECO:0000256" key="3">
    <source>
        <dbReference type="ARBA" id="ARBA00023012"/>
    </source>
</evidence>
<dbReference type="PANTHER" id="PTHR48111">
    <property type="entry name" value="REGULATOR OF RPOS"/>
    <property type="match status" value="1"/>
</dbReference>
<name>A0A011UH35_RUMAL</name>
<reference evidence="12 13" key="1">
    <citation type="submission" date="2013-06" db="EMBL/GenBank/DDBJ databases">
        <title>Rumen cellulosomics: divergent fiber-degrading strategies revealed by comparative genome-wide analysis of six Ruminococcal strains.</title>
        <authorList>
            <person name="Dassa B."/>
            <person name="Borovok I."/>
            <person name="Lamed R."/>
            <person name="Flint H."/>
            <person name="Yeoman C.J."/>
            <person name="White B."/>
            <person name="Bayer E.A."/>
        </authorList>
    </citation>
    <scope>NUCLEOTIDE SEQUENCE [LARGE SCALE GENOMIC DNA]</scope>
    <source>
        <strain evidence="12 13">SY3</strain>
    </source>
</reference>
<evidence type="ECO:0000313" key="13">
    <source>
        <dbReference type="Proteomes" id="UP000021369"/>
    </source>
</evidence>
<dbReference type="GO" id="GO:0005829">
    <property type="term" value="C:cytosol"/>
    <property type="evidence" value="ECO:0007669"/>
    <property type="project" value="TreeGrafter"/>
</dbReference>
<comment type="caution">
    <text evidence="12">The sequence shown here is derived from an EMBL/GenBank/DDBJ whole genome shotgun (WGS) entry which is preliminary data.</text>
</comment>
<evidence type="ECO:0000256" key="5">
    <source>
        <dbReference type="ARBA" id="ARBA00023125"/>
    </source>
</evidence>
<organism evidence="12 13">
    <name type="scientific">Ruminococcus albus SY3</name>
    <dbReference type="NCBI Taxonomy" id="1341156"/>
    <lineage>
        <taxon>Bacteria</taxon>
        <taxon>Bacillati</taxon>
        <taxon>Bacillota</taxon>
        <taxon>Clostridia</taxon>
        <taxon>Eubacteriales</taxon>
        <taxon>Oscillospiraceae</taxon>
        <taxon>Ruminococcus</taxon>
    </lineage>
</organism>
<dbReference type="InterPro" id="IPR001867">
    <property type="entry name" value="OmpR/PhoB-type_DNA-bd"/>
</dbReference>
<evidence type="ECO:0000256" key="9">
    <source>
        <dbReference type="PROSITE-ProRule" id="PRU01091"/>
    </source>
</evidence>
<dbReference type="GO" id="GO:0006355">
    <property type="term" value="P:regulation of DNA-templated transcription"/>
    <property type="evidence" value="ECO:0007669"/>
    <property type="project" value="InterPro"/>
</dbReference>
<keyword evidence="3" id="KW-0902">Two-component regulatory system</keyword>
<accession>A0A011UH35</accession>
<dbReference type="SUPFAM" id="SSF52172">
    <property type="entry name" value="CheY-like"/>
    <property type="match status" value="1"/>
</dbReference>
<dbReference type="InterPro" id="IPR016032">
    <property type="entry name" value="Sig_transdc_resp-reg_C-effctor"/>
</dbReference>
<dbReference type="PATRIC" id="fig|1341156.4.peg.1263"/>
<dbReference type="InterPro" id="IPR011006">
    <property type="entry name" value="CheY-like_superfamily"/>
</dbReference>
<dbReference type="GO" id="GO:0000976">
    <property type="term" value="F:transcription cis-regulatory region binding"/>
    <property type="evidence" value="ECO:0007669"/>
    <property type="project" value="TreeGrafter"/>
</dbReference>
<dbReference type="Gene3D" id="6.10.250.690">
    <property type="match status" value="1"/>
</dbReference>
<dbReference type="Pfam" id="PF00072">
    <property type="entry name" value="Response_reg"/>
    <property type="match status" value="1"/>
</dbReference>
<feature type="modified residue" description="4-aspartylphosphate" evidence="8">
    <location>
        <position position="51"/>
    </location>
</feature>
<comment type="function">
    <text evidence="7">May play the central regulatory role in sporulation. It may be an element of the effector pathway responsible for the activation of sporulation genes in response to nutritional stress. Spo0A may act in concert with spo0H (a sigma factor) to control the expression of some genes that are critical to the sporulation process.</text>
</comment>
<evidence type="ECO:0000313" key="12">
    <source>
        <dbReference type="EMBL" id="EXM39974.1"/>
    </source>
</evidence>
<keyword evidence="13" id="KW-1185">Reference proteome</keyword>
<dbReference type="AlphaFoldDB" id="A0A011UH35"/>
<dbReference type="SUPFAM" id="SSF46894">
    <property type="entry name" value="C-terminal effector domain of the bipartite response regulators"/>
    <property type="match status" value="1"/>
</dbReference>
<evidence type="ECO:0000259" key="10">
    <source>
        <dbReference type="PROSITE" id="PS50110"/>
    </source>
</evidence>
<keyword evidence="2 8" id="KW-0597">Phosphoprotein</keyword>
<feature type="DNA-binding region" description="OmpR/PhoB-type" evidence="9">
    <location>
        <begin position="126"/>
        <end position="220"/>
    </location>
</feature>
<dbReference type="Gene3D" id="3.40.50.2300">
    <property type="match status" value="1"/>
</dbReference>
<protein>
    <recommendedName>
        <fullName evidence="1">Stage 0 sporulation protein A homolog</fullName>
    </recommendedName>
</protein>
<keyword evidence="5 9" id="KW-0238">DNA-binding</keyword>
<feature type="domain" description="OmpR/PhoB-type" evidence="11">
    <location>
        <begin position="126"/>
        <end position="220"/>
    </location>
</feature>